<evidence type="ECO:0000313" key="1">
    <source>
        <dbReference type="EMBL" id="WIM98889.1"/>
    </source>
</evidence>
<proteinExistence type="predicted"/>
<dbReference type="RefSeq" id="WP_284920317.1">
    <property type="nucleotide sequence ID" value="NZ_CP126980.1"/>
</dbReference>
<reference evidence="1 2" key="1">
    <citation type="submission" date="2023-06" db="EMBL/GenBank/DDBJ databases">
        <authorList>
            <person name="Yushchuk O."/>
            <person name="Binda E."/>
            <person name="Ruckert-Reed C."/>
            <person name="Fedorenko V."/>
            <person name="Kalinowski J."/>
            <person name="Marinelli F."/>
        </authorList>
    </citation>
    <scope>NUCLEOTIDE SEQUENCE [LARGE SCALE GENOMIC DNA]</scope>
    <source>
        <strain evidence="1 2">NRRL 3884</strain>
    </source>
</reference>
<organism evidence="1 2">
    <name type="scientific">Actinoplanes oblitus</name>
    <dbReference type="NCBI Taxonomy" id="3040509"/>
    <lineage>
        <taxon>Bacteria</taxon>
        <taxon>Bacillati</taxon>
        <taxon>Actinomycetota</taxon>
        <taxon>Actinomycetes</taxon>
        <taxon>Micromonosporales</taxon>
        <taxon>Micromonosporaceae</taxon>
        <taxon>Actinoplanes</taxon>
    </lineage>
</organism>
<accession>A0ABY8WLX0</accession>
<name>A0ABY8WLX0_9ACTN</name>
<protein>
    <submittedName>
        <fullName evidence="1">Uncharacterized protein</fullName>
    </submittedName>
</protein>
<evidence type="ECO:0000313" key="2">
    <source>
        <dbReference type="Proteomes" id="UP001240150"/>
    </source>
</evidence>
<gene>
    <name evidence="1" type="ORF">ACTOB_002509</name>
</gene>
<sequence length="44" mass="5039">MGPDRSAARHRGRLFLVPARWTGQGRPLVVPYDDEVRIRLVPAR</sequence>
<dbReference type="Proteomes" id="UP001240150">
    <property type="component" value="Chromosome"/>
</dbReference>
<dbReference type="EMBL" id="CP126980">
    <property type="protein sequence ID" value="WIM98889.1"/>
    <property type="molecule type" value="Genomic_DNA"/>
</dbReference>
<keyword evidence="2" id="KW-1185">Reference proteome</keyword>